<dbReference type="PATRIC" id="fig|1121338.3.peg.1548"/>
<dbReference type="EC" id="3.4.21.89" evidence="4 7"/>
<dbReference type="InterPro" id="IPR019533">
    <property type="entry name" value="Peptidase_S26"/>
</dbReference>
<dbReference type="EMBL" id="LTBA01000014">
    <property type="protein sequence ID" value="KYH34576.1"/>
    <property type="molecule type" value="Genomic_DNA"/>
</dbReference>
<dbReference type="GO" id="GO:0009003">
    <property type="term" value="F:signal peptidase activity"/>
    <property type="evidence" value="ECO:0007669"/>
    <property type="project" value="UniProtKB-EC"/>
</dbReference>
<dbReference type="GO" id="GO:0004252">
    <property type="term" value="F:serine-type endopeptidase activity"/>
    <property type="evidence" value="ECO:0007669"/>
    <property type="project" value="InterPro"/>
</dbReference>
<dbReference type="Proteomes" id="UP000075531">
    <property type="component" value="Unassembled WGS sequence"/>
</dbReference>
<keyword evidence="10" id="KW-1185">Reference proteome</keyword>
<evidence type="ECO:0000259" key="8">
    <source>
        <dbReference type="Pfam" id="PF10502"/>
    </source>
</evidence>
<dbReference type="NCBIfam" id="TIGR02227">
    <property type="entry name" value="sigpep_I_bact"/>
    <property type="match status" value="1"/>
</dbReference>
<keyword evidence="7" id="KW-0812">Transmembrane</keyword>
<evidence type="ECO:0000256" key="5">
    <source>
        <dbReference type="ARBA" id="ARBA00022801"/>
    </source>
</evidence>
<dbReference type="InterPro" id="IPR019758">
    <property type="entry name" value="Pept_S26A_signal_pept_1_CS"/>
</dbReference>
<gene>
    <name evidence="9" type="primary">sipS</name>
    <name evidence="9" type="ORF">CLTEP_15040</name>
</gene>
<reference evidence="9 10" key="1">
    <citation type="submission" date="2016-02" db="EMBL/GenBank/DDBJ databases">
        <title>Genome sequence of Clostridium tepidiprofundi DSM 19306.</title>
        <authorList>
            <person name="Poehlein A."/>
            <person name="Daniel R."/>
        </authorList>
    </citation>
    <scope>NUCLEOTIDE SEQUENCE [LARGE SCALE GENOMIC DNA]</scope>
    <source>
        <strain evidence="9 10">DSM 19306</strain>
    </source>
</reference>
<keyword evidence="7" id="KW-0645">Protease</keyword>
<comment type="caution">
    <text evidence="9">The sequence shown here is derived from an EMBL/GenBank/DDBJ whole genome shotgun (WGS) entry which is preliminary data.</text>
</comment>
<comment type="subcellular location">
    <subcellularLocation>
        <location evidence="2">Cell membrane</location>
        <topology evidence="2">Single-pass type II membrane protein</topology>
    </subcellularLocation>
    <subcellularLocation>
        <location evidence="7">Membrane</location>
        <topology evidence="7">Single-pass type II membrane protein</topology>
    </subcellularLocation>
</comment>
<dbReference type="Pfam" id="PF10502">
    <property type="entry name" value="Peptidase_S26"/>
    <property type="match status" value="1"/>
</dbReference>
<sequence>MSKNIEGLDNINEGECKKEYKNKKGIAYLVKDWAIPIVLAIFIALVINKFIFFNIVVPTGSMIPTIMPGDRIFVTRVHNVSNLKRGDIVVFHSDELHKDLIKRLIGLPGDIVQRKMDGSVYVNDKKIDEEYVANDGGPTGVFVVPKEHYLFFGDNRANSYDGRCWKQPFIDKKDIMGKARIIIFPFKRIGVLK</sequence>
<dbReference type="PRINTS" id="PR00727">
    <property type="entry name" value="LEADERPTASE"/>
</dbReference>
<dbReference type="GO" id="GO:0006465">
    <property type="term" value="P:signal peptide processing"/>
    <property type="evidence" value="ECO:0007669"/>
    <property type="project" value="InterPro"/>
</dbReference>
<protein>
    <recommendedName>
        <fullName evidence="4 7">Signal peptidase I</fullName>
        <ecNumber evidence="4 7">3.4.21.89</ecNumber>
    </recommendedName>
</protein>
<proteinExistence type="inferred from homology"/>
<dbReference type="Gene3D" id="2.10.109.10">
    <property type="entry name" value="Umud Fragment, subunit A"/>
    <property type="match status" value="1"/>
</dbReference>
<organism evidence="9 10">
    <name type="scientific">Clostridium tepidiprofundi DSM 19306</name>
    <dbReference type="NCBI Taxonomy" id="1121338"/>
    <lineage>
        <taxon>Bacteria</taxon>
        <taxon>Bacillati</taxon>
        <taxon>Bacillota</taxon>
        <taxon>Clostridia</taxon>
        <taxon>Eubacteriales</taxon>
        <taxon>Clostridiaceae</taxon>
        <taxon>Clostridium</taxon>
    </lineage>
</organism>
<feature type="active site" evidence="6">
    <location>
        <position position="61"/>
    </location>
</feature>
<dbReference type="AlphaFoldDB" id="A0A151B3W0"/>
<evidence type="ECO:0000256" key="7">
    <source>
        <dbReference type="RuleBase" id="RU362042"/>
    </source>
</evidence>
<dbReference type="GO" id="GO:0005886">
    <property type="term" value="C:plasma membrane"/>
    <property type="evidence" value="ECO:0007669"/>
    <property type="project" value="UniProtKB-SubCell"/>
</dbReference>
<evidence type="ECO:0000256" key="1">
    <source>
        <dbReference type="ARBA" id="ARBA00000677"/>
    </source>
</evidence>
<accession>A0A151B3W0</accession>
<keyword evidence="7" id="KW-1133">Transmembrane helix</keyword>
<dbReference type="PANTHER" id="PTHR43390">
    <property type="entry name" value="SIGNAL PEPTIDASE I"/>
    <property type="match status" value="1"/>
</dbReference>
<dbReference type="InterPro" id="IPR000223">
    <property type="entry name" value="Pept_S26A_signal_pept_1"/>
</dbReference>
<evidence type="ECO:0000256" key="2">
    <source>
        <dbReference type="ARBA" id="ARBA00004401"/>
    </source>
</evidence>
<dbReference type="SUPFAM" id="SSF51306">
    <property type="entry name" value="LexA/Signal peptidase"/>
    <property type="match status" value="1"/>
</dbReference>
<feature type="domain" description="Peptidase S26" evidence="8">
    <location>
        <begin position="31"/>
        <end position="183"/>
    </location>
</feature>
<dbReference type="PROSITE" id="PS00761">
    <property type="entry name" value="SPASE_I_3"/>
    <property type="match status" value="1"/>
</dbReference>
<evidence type="ECO:0000256" key="4">
    <source>
        <dbReference type="ARBA" id="ARBA00013208"/>
    </source>
</evidence>
<evidence type="ECO:0000256" key="3">
    <source>
        <dbReference type="ARBA" id="ARBA00009370"/>
    </source>
</evidence>
<feature type="active site" evidence="6">
    <location>
        <position position="102"/>
    </location>
</feature>
<dbReference type="RefSeq" id="WP_084364750.1">
    <property type="nucleotide sequence ID" value="NZ_LTBA01000014.1"/>
</dbReference>
<comment type="similarity">
    <text evidence="3 7">Belongs to the peptidase S26 family.</text>
</comment>
<evidence type="ECO:0000256" key="6">
    <source>
        <dbReference type="PIRSR" id="PIRSR600223-1"/>
    </source>
</evidence>
<dbReference type="InterPro" id="IPR036286">
    <property type="entry name" value="LexA/Signal_pep-like_sf"/>
</dbReference>
<keyword evidence="7" id="KW-0472">Membrane</keyword>
<evidence type="ECO:0000313" key="9">
    <source>
        <dbReference type="EMBL" id="KYH34576.1"/>
    </source>
</evidence>
<dbReference type="STRING" id="1121338.CLTEP_15040"/>
<feature type="transmembrane region" description="Helical" evidence="7">
    <location>
        <begin position="33"/>
        <end position="57"/>
    </location>
</feature>
<dbReference type="OrthoDB" id="9802919at2"/>
<name>A0A151B3W0_9CLOT</name>
<dbReference type="PANTHER" id="PTHR43390:SF1">
    <property type="entry name" value="CHLOROPLAST PROCESSING PEPTIDASE"/>
    <property type="match status" value="1"/>
</dbReference>
<comment type="catalytic activity">
    <reaction evidence="1 7">
        <text>Cleavage of hydrophobic, N-terminal signal or leader sequences from secreted and periplasmic proteins.</text>
        <dbReference type="EC" id="3.4.21.89"/>
    </reaction>
</comment>
<dbReference type="CDD" id="cd06530">
    <property type="entry name" value="S26_SPase_I"/>
    <property type="match status" value="1"/>
</dbReference>
<keyword evidence="5 7" id="KW-0378">Hydrolase</keyword>
<evidence type="ECO:0000313" key="10">
    <source>
        <dbReference type="Proteomes" id="UP000075531"/>
    </source>
</evidence>